<organism evidence="1 2">
    <name type="scientific">Patulibacter brassicae</name>
    <dbReference type="NCBI Taxonomy" id="1705717"/>
    <lineage>
        <taxon>Bacteria</taxon>
        <taxon>Bacillati</taxon>
        <taxon>Actinomycetota</taxon>
        <taxon>Thermoleophilia</taxon>
        <taxon>Solirubrobacterales</taxon>
        <taxon>Patulibacteraceae</taxon>
        <taxon>Patulibacter</taxon>
    </lineage>
</organism>
<evidence type="ECO:0000313" key="2">
    <source>
        <dbReference type="Proteomes" id="UP001277761"/>
    </source>
</evidence>
<evidence type="ECO:0000313" key="1">
    <source>
        <dbReference type="EMBL" id="MDX8152254.1"/>
    </source>
</evidence>
<protein>
    <submittedName>
        <fullName evidence="1">Uncharacterized protein</fullName>
    </submittedName>
</protein>
<gene>
    <name evidence="1" type="ORF">SK069_11655</name>
</gene>
<sequence>MEFDALVQRLGDRLARPGRRRQFLGAVGGGAVLVGLAGCGDDEPRASTTRRKAVPEVTERTKREGFVRVSGTAIPKGAYGQDAVSVCYAPLQIVATEAGVRRMGRTGVAVRKGPSFDAEITLDNRGNEVTVPLGRHIAQQSVREHESGSCLPAPMREPINGFVWGYPADDVPSNKSGWIPVEVDGRTYAKDAPKYQARPGHDGYVCGPASKDFDCRSTKSLRACDHDDCGGPPLGDLRCRTKPMRRRVREAVSRRASNFEDFYLRLSFNSTAFGWLEPGDVVDELCRRNAPSYGRCCVDWSFVEVVRSDAMPVGTRGWILESGLARPGRKPIARTGPPPRKR</sequence>
<name>A0ABU4VME3_9ACTN</name>
<reference evidence="1 2" key="1">
    <citation type="submission" date="2023-11" db="EMBL/GenBank/DDBJ databases">
        <authorList>
            <person name="Xu M."/>
            <person name="Jiang T."/>
        </authorList>
    </citation>
    <scope>NUCLEOTIDE SEQUENCE [LARGE SCALE GENOMIC DNA]</scope>
    <source>
        <strain evidence="1 2">SD</strain>
    </source>
</reference>
<proteinExistence type="predicted"/>
<dbReference type="Proteomes" id="UP001277761">
    <property type="component" value="Unassembled WGS sequence"/>
</dbReference>
<dbReference type="EMBL" id="JAXAVX010000005">
    <property type="protein sequence ID" value="MDX8152254.1"/>
    <property type="molecule type" value="Genomic_DNA"/>
</dbReference>
<comment type="caution">
    <text evidence="1">The sequence shown here is derived from an EMBL/GenBank/DDBJ whole genome shotgun (WGS) entry which is preliminary data.</text>
</comment>
<dbReference type="RefSeq" id="WP_319954409.1">
    <property type="nucleotide sequence ID" value="NZ_JAXAVX010000005.1"/>
</dbReference>
<keyword evidence="2" id="KW-1185">Reference proteome</keyword>
<accession>A0ABU4VME3</accession>